<proteinExistence type="predicted"/>
<reference evidence="1 2" key="1">
    <citation type="submission" date="2019-05" db="EMBL/GenBank/DDBJ databases">
        <title>Emergence of the Ug99 lineage of the wheat stem rust pathogen through somatic hybridization.</title>
        <authorList>
            <person name="Li F."/>
            <person name="Upadhyaya N.M."/>
            <person name="Sperschneider J."/>
            <person name="Matny O."/>
            <person name="Nguyen-Phuc H."/>
            <person name="Mago R."/>
            <person name="Raley C."/>
            <person name="Miller M.E."/>
            <person name="Silverstein K.A.T."/>
            <person name="Henningsen E."/>
            <person name="Hirsch C.D."/>
            <person name="Visser B."/>
            <person name="Pretorius Z.A."/>
            <person name="Steffenson B.J."/>
            <person name="Schwessinger B."/>
            <person name="Dodds P.N."/>
            <person name="Figueroa M."/>
        </authorList>
    </citation>
    <scope>NUCLEOTIDE SEQUENCE [LARGE SCALE GENOMIC DNA]</scope>
    <source>
        <strain evidence="1 2">Ug99</strain>
    </source>
</reference>
<organism evidence="1 2">
    <name type="scientific">Puccinia graminis f. sp. tritici</name>
    <dbReference type="NCBI Taxonomy" id="56615"/>
    <lineage>
        <taxon>Eukaryota</taxon>
        <taxon>Fungi</taxon>
        <taxon>Dikarya</taxon>
        <taxon>Basidiomycota</taxon>
        <taxon>Pucciniomycotina</taxon>
        <taxon>Pucciniomycetes</taxon>
        <taxon>Pucciniales</taxon>
        <taxon>Pucciniaceae</taxon>
        <taxon>Puccinia</taxon>
    </lineage>
</organism>
<sequence length="141" mass="15601">MFEKRASAITRAYVIWIAIIYYVQVSEPRLSVTQCGTFIDALAGSKDRVGCETGEGTHHECDRVKCNSGLGPESDPRQHPFSSMVFQNCSPPNYSGPGKTVTNIVSMHVDYTTETIGKSLIVQSDRSYPFLCKYTVRIALA</sequence>
<dbReference type="AlphaFoldDB" id="A0A5B0NEN7"/>
<gene>
    <name evidence="1" type="ORF">PGTUg99_009203</name>
</gene>
<dbReference type="Proteomes" id="UP000325313">
    <property type="component" value="Unassembled WGS sequence"/>
</dbReference>
<evidence type="ECO:0000313" key="2">
    <source>
        <dbReference type="Proteomes" id="UP000325313"/>
    </source>
</evidence>
<accession>A0A5B0NEN7</accession>
<evidence type="ECO:0000313" key="1">
    <source>
        <dbReference type="EMBL" id="KAA1086229.1"/>
    </source>
</evidence>
<dbReference type="EMBL" id="VDEP01000412">
    <property type="protein sequence ID" value="KAA1086229.1"/>
    <property type="molecule type" value="Genomic_DNA"/>
</dbReference>
<name>A0A5B0NEN7_PUCGR</name>
<comment type="caution">
    <text evidence="1">The sequence shown here is derived from an EMBL/GenBank/DDBJ whole genome shotgun (WGS) entry which is preliminary data.</text>
</comment>
<protein>
    <submittedName>
        <fullName evidence="1">Uncharacterized protein</fullName>
    </submittedName>
</protein>